<feature type="transmembrane region" description="Helical" evidence="1">
    <location>
        <begin position="21"/>
        <end position="38"/>
    </location>
</feature>
<protein>
    <submittedName>
        <fullName evidence="2">Pilus assembly protein PilP</fullName>
    </submittedName>
</protein>
<reference evidence="2 3" key="1">
    <citation type="submission" date="2018-12" db="EMBL/GenBank/DDBJ databases">
        <title>Legionella sp,whole genome shotgun sequence.</title>
        <authorList>
            <person name="Wu H."/>
        </authorList>
    </citation>
    <scope>NUCLEOTIDE SEQUENCE [LARGE SCALE GENOMIC DNA]</scope>
    <source>
        <strain evidence="3">km714</strain>
    </source>
</reference>
<dbReference type="InterPro" id="IPR007446">
    <property type="entry name" value="PilP"/>
</dbReference>
<dbReference type="Gene3D" id="2.30.30.830">
    <property type="match status" value="1"/>
</dbReference>
<accession>A0A433JKR3</accession>
<proteinExistence type="predicted"/>
<evidence type="ECO:0000313" key="2">
    <source>
        <dbReference type="EMBL" id="RUQ89512.1"/>
    </source>
</evidence>
<keyword evidence="3" id="KW-1185">Reference proteome</keyword>
<keyword evidence="1" id="KW-1133">Transmembrane helix</keyword>
<organism evidence="2 3">
    <name type="scientific">Legionella septentrionalis</name>
    <dbReference type="NCBI Taxonomy" id="2498109"/>
    <lineage>
        <taxon>Bacteria</taxon>
        <taxon>Pseudomonadati</taxon>
        <taxon>Pseudomonadota</taxon>
        <taxon>Gammaproteobacteria</taxon>
        <taxon>Legionellales</taxon>
        <taxon>Legionellaceae</taxon>
        <taxon>Legionella</taxon>
    </lineage>
</organism>
<dbReference type="Pfam" id="PF04351">
    <property type="entry name" value="PilP"/>
    <property type="match status" value="1"/>
</dbReference>
<sequence length="199" mass="22349">MAKVVQHLFIRCGLYAATKSFLLWSIVGLFFTTTILSGCSSSEDEELQRYMHEIKTRPSLPIEPIPEFKPQPKFAYPENENRRSPFKPIVIEQTSEQLAPNINRPKQPLEAFPLDALKFVGLLKENGTIWGLISQPGGLISRVKPGDYMGKNFGQILSISQDTMQIEETVQVNGKWEKKKIALKLHVAPADEGGEKPAQ</sequence>
<keyword evidence="1" id="KW-0472">Membrane</keyword>
<gene>
    <name evidence="2" type="ORF">EKM59_03360</name>
</gene>
<name>A0A433JKR3_9GAMM</name>
<comment type="caution">
    <text evidence="2">The sequence shown here is derived from an EMBL/GenBank/DDBJ whole genome shotgun (WGS) entry which is preliminary data.</text>
</comment>
<dbReference type="EMBL" id="RZGR01000007">
    <property type="protein sequence ID" value="RUQ89512.1"/>
    <property type="molecule type" value="Genomic_DNA"/>
</dbReference>
<evidence type="ECO:0000313" key="3">
    <source>
        <dbReference type="Proteomes" id="UP000288012"/>
    </source>
</evidence>
<keyword evidence="1" id="KW-0812">Transmembrane</keyword>
<dbReference type="Proteomes" id="UP000288012">
    <property type="component" value="Unassembled WGS sequence"/>
</dbReference>
<evidence type="ECO:0000256" key="1">
    <source>
        <dbReference type="SAM" id="Phobius"/>
    </source>
</evidence>
<dbReference type="AlphaFoldDB" id="A0A433JKR3"/>